<comment type="caution">
    <text evidence="7">The sequence shown here is derived from an EMBL/GenBank/DDBJ whole genome shotgun (WGS) entry which is preliminary data.</text>
</comment>
<keyword evidence="2 5" id="KW-0489">Methyltransferase</keyword>
<comment type="subcellular location">
    <subcellularLocation>
        <location evidence="5">Cytoplasm</location>
    </subcellularLocation>
</comment>
<dbReference type="CDD" id="cd18093">
    <property type="entry name" value="SpoU-like_TrmJ"/>
    <property type="match status" value="1"/>
</dbReference>
<comment type="catalytic activity">
    <reaction evidence="5">
        <text>uridine(32) in tRNA + S-adenosyl-L-methionine = 2'-O-methyluridine(32) in tRNA + S-adenosyl-L-homocysteine + H(+)</text>
        <dbReference type="Rhea" id="RHEA:42936"/>
        <dbReference type="Rhea" id="RHEA-COMP:10107"/>
        <dbReference type="Rhea" id="RHEA-COMP:10290"/>
        <dbReference type="ChEBI" id="CHEBI:15378"/>
        <dbReference type="ChEBI" id="CHEBI:57856"/>
        <dbReference type="ChEBI" id="CHEBI:59789"/>
        <dbReference type="ChEBI" id="CHEBI:65315"/>
        <dbReference type="ChEBI" id="CHEBI:74478"/>
        <dbReference type="EC" id="2.1.1.200"/>
    </reaction>
</comment>
<evidence type="ECO:0000256" key="3">
    <source>
        <dbReference type="ARBA" id="ARBA00022679"/>
    </source>
</evidence>
<evidence type="ECO:0000256" key="1">
    <source>
        <dbReference type="ARBA" id="ARBA00007228"/>
    </source>
</evidence>
<dbReference type="Proteomes" id="UP001500604">
    <property type="component" value="Unassembled WGS sequence"/>
</dbReference>
<feature type="domain" description="tRNA/rRNA methyltransferase SpoU type" evidence="6">
    <location>
        <begin position="5"/>
        <end position="154"/>
    </location>
</feature>
<dbReference type="PANTHER" id="PTHR42786:SF2">
    <property type="entry name" value="TRNA (CYTIDINE_URIDINE-2'-O-)-METHYLTRANSFERASE TRMJ"/>
    <property type="match status" value="1"/>
</dbReference>
<dbReference type="SUPFAM" id="SSF75217">
    <property type="entry name" value="alpha/beta knot"/>
    <property type="match status" value="1"/>
</dbReference>
<evidence type="ECO:0000256" key="4">
    <source>
        <dbReference type="ARBA" id="ARBA00022691"/>
    </source>
</evidence>
<proteinExistence type="inferred from homology"/>
<dbReference type="Gene3D" id="1.10.8.590">
    <property type="match status" value="1"/>
</dbReference>
<protein>
    <recommendedName>
        <fullName evidence="5">tRNA (cytidine/uridine-2'-O-)-methyltransferase TrmJ</fullName>
        <ecNumber evidence="5">2.1.1.200</ecNumber>
    </recommendedName>
    <alternativeName>
        <fullName evidence="5">tRNA (cytidine(32)/uridine(32)-2'-O)-methyltransferase</fullName>
    </alternativeName>
    <alternativeName>
        <fullName evidence="5">tRNA Cm32/Um32 methyltransferase</fullName>
    </alternativeName>
</protein>
<keyword evidence="5" id="KW-0963">Cytoplasm</keyword>
<dbReference type="PIRSF" id="PIRSF004808">
    <property type="entry name" value="LasT"/>
    <property type="match status" value="1"/>
</dbReference>
<dbReference type="NCBIfam" id="NF011694">
    <property type="entry name" value="PRK15114.1"/>
    <property type="match status" value="1"/>
</dbReference>
<dbReference type="PANTHER" id="PTHR42786">
    <property type="entry name" value="TRNA/RRNA METHYLTRANSFERASE"/>
    <property type="match status" value="1"/>
</dbReference>
<accession>A0ABP8V5I0</accession>
<comment type="similarity">
    <text evidence="1">Belongs to the class IV-like SAM-binding methyltransferase superfamily. RNA methyltransferase TrmH family.</text>
</comment>
<evidence type="ECO:0000259" key="6">
    <source>
        <dbReference type="Pfam" id="PF00588"/>
    </source>
</evidence>
<dbReference type="InterPro" id="IPR004384">
    <property type="entry name" value="RNA_MeTrfase_TrmJ/LasT"/>
</dbReference>
<organism evidence="7 8">
    <name type="scientific">Kistimonas scapharcae</name>
    <dbReference type="NCBI Taxonomy" id="1036133"/>
    <lineage>
        <taxon>Bacteria</taxon>
        <taxon>Pseudomonadati</taxon>
        <taxon>Pseudomonadota</taxon>
        <taxon>Gammaproteobacteria</taxon>
        <taxon>Oceanospirillales</taxon>
        <taxon>Endozoicomonadaceae</taxon>
        <taxon>Kistimonas</taxon>
    </lineage>
</organism>
<sequence>MLDNIRIVMIRTWHPGNIGSALRAMKTMGLRHLTLVSPPHWPHPDADTMAAGAADLIDQVNVVENLSEAIADCSLVIGTSARSRSFSWPMLSPRTCGQQVIQEAENTQVALVFGQETMGMTNEELQQCHYHVCIPGNPEYPVLNVASAIQILCYEIRQSLEARSETGSDLNEEITTYPDANAMEQFYQHLEEALYDVNFIIRQHPGNAMTKLRRLFNRARPESEEMNMLRGILSRIQQTRKGNNV</sequence>
<keyword evidence="4 5" id="KW-0949">S-adenosyl-L-methionine</keyword>
<dbReference type="EC" id="2.1.1.200" evidence="5"/>
<gene>
    <name evidence="7" type="primary">trmJ_1</name>
    <name evidence="5" type="synonym">trmJ</name>
    <name evidence="7" type="ORF">GCM10023116_28240</name>
</gene>
<evidence type="ECO:0000256" key="5">
    <source>
        <dbReference type="RuleBase" id="RU362024"/>
    </source>
</evidence>
<evidence type="ECO:0000313" key="8">
    <source>
        <dbReference type="Proteomes" id="UP001500604"/>
    </source>
</evidence>
<dbReference type="RefSeq" id="WP_345196732.1">
    <property type="nucleotide sequence ID" value="NZ_BAABFL010000404.1"/>
</dbReference>
<dbReference type="InterPro" id="IPR001537">
    <property type="entry name" value="SpoU_MeTrfase"/>
</dbReference>
<keyword evidence="8" id="KW-1185">Reference proteome</keyword>
<name>A0ABP8V5I0_9GAMM</name>
<dbReference type="InterPro" id="IPR029026">
    <property type="entry name" value="tRNA_m1G_MTases_N"/>
</dbReference>
<dbReference type="Pfam" id="PF00588">
    <property type="entry name" value="SpoU_methylase"/>
    <property type="match status" value="1"/>
</dbReference>
<dbReference type="InterPro" id="IPR029028">
    <property type="entry name" value="Alpha/beta_knot_MTases"/>
</dbReference>
<keyword evidence="5" id="KW-0819">tRNA processing</keyword>
<comment type="function">
    <text evidence="5">Catalyzes the formation of 2'O-methylated cytidine (Cm32) or 2'O-methylated uridine (Um32) at position 32 in tRNA.</text>
</comment>
<dbReference type="NCBIfam" id="TIGR00050">
    <property type="entry name" value="rRNA_methyl_1"/>
    <property type="match status" value="1"/>
</dbReference>
<comment type="subunit">
    <text evidence="5">Homodimer.</text>
</comment>
<dbReference type="EMBL" id="BAABFL010000404">
    <property type="protein sequence ID" value="GAA4650541.1"/>
    <property type="molecule type" value="Genomic_DNA"/>
</dbReference>
<comment type="catalytic activity">
    <reaction evidence="5">
        <text>cytidine(32) in tRNA + S-adenosyl-L-methionine = 2'-O-methylcytidine(32) in tRNA + S-adenosyl-L-homocysteine + H(+)</text>
        <dbReference type="Rhea" id="RHEA:42932"/>
        <dbReference type="Rhea" id="RHEA-COMP:10288"/>
        <dbReference type="Rhea" id="RHEA-COMP:10289"/>
        <dbReference type="ChEBI" id="CHEBI:15378"/>
        <dbReference type="ChEBI" id="CHEBI:57856"/>
        <dbReference type="ChEBI" id="CHEBI:59789"/>
        <dbReference type="ChEBI" id="CHEBI:74495"/>
        <dbReference type="ChEBI" id="CHEBI:82748"/>
        <dbReference type="EC" id="2.1.1.200"/>
    </reaction>
</comment>
<dbReference type="Gene3D" id="3.40.1280.10">
    <property type="match status" value="1"/>
</dbReference>
<reference evidence="8" key="1">
    <citation type="journal article" date="2019" name="Int. J. Syst. Evol. Microbiol.">
        <title>The Global Catalogue of Microorganisms (GCM) 10K type strain sequencing project: providing services to taxonomists for standard genome sequencing and annotation.</title>
        <authorList>
            <consortium name="The Broad Institute Genomics Platform"/>
            <consortium name="The Broad Institute Genome Sequencing Center for Infectious Disease"/>
            <person name="Wu L."/>
            <person name="Ma J."/>
        </authorList>
    </citation>
    <scope>NUCLEOTIDE SEQUENCE [LARGE SCALE GENOMIC DNA]</scope>
    <source>
        <strain evidence="8">JCM 17805</strain>
    </source>
</reference>
<keyword evidence="3" id="KW-0808">Transferase</keyword>
<evidence type="ECO:0000313" key="7">
    <source>
        <dbReference type="EMBL" id="GAA4650541.1"/>
    </source>
</evidence>
<evidence type="ECO:0000256" key="2">
    <source>
        <dbReference type="ARBA" id="ARBA00022603"/>
    </source>
</evidence>